<dbReference type="Pfam" id="PF12706">
    <property type="entry name" value="Lactamase_B_2"/>
    <property type="match status" value="1"/>
</dbReference>
<evidence type="ECO:0000313" key="4">
    <source>
        <dbReference type="Proteomes" id="UP000199181"/>
    </source>
</evidence>
<accession>A0A1I0AB43</accession>
<reference evidence="4" key="1">
    <citation type="submission" date="2016-10" db="EMBL/GenBank/DDBJ databases">
        <authorList>
            <person name="Varghese N."/>
            <person name="Submissions S."/>
        </authorList>
    </citation>
    <scope>NUCLEOTIDE SEQUENCE [LARGE SCALE GENOMIC DNA]</scope>
    <source>
        <strain evidence="4">DSM 16858</strain>
    </source>
</reference>
<name>A0A1I0AB43_9BACT</name>
<gene>
    <name evidence="3" type="ORF">SAMN05443639_101614</name>
</gene>
<dbReference type="Pfam" id="PF18456">
    <property type="entry name" value="CmlA_N"/>
    <property type="match status" value="1"/>
</dbReference>
<dbReference type="SUPFAM" id="SSF56281">
    <property type="entry name" value="Metallo-hydrolase/oxidoreductase"/>
    <property type="match status" value="1"/>
</dbReference>
<dbReference type="PANTHER" id="PTHR43546">
    <property type="entry name" value="UPF0173 METAL-DEPENDENT HYDROLASE MJ1163-RELATED"/>
    <property type="match status" value="1"/>
</dbReference>
<sequence length="535" mass="60317">MSATYRLSEHTCIEPLVNHWMAWWLTLAPIPACLNAYNFQLPLLKGYLQNPAFHEKSEREINGGSFVGVPAARAAEVRALLQRTQTGQEEGLKLAEAFEEFQTYLWTEAKGQSLEPLYQKLPPSLRGLVELVYDYNNRASIQVLEPLSYKSRFHQPQLQALQLGALERDSERRTFFTTPRLTHERQIEWKVPFTDARVDPLFELERTPQPLGHIQELLGDAVPSEEVLRSLLTEAPAPAPVETWTGPGVRVRYVGHACVLVEWKGTSILIDPVIGVRPRAGGESRLSYEDLPARIDYALVTHAHADHYNPETLLRLRRRIDCLVVPRARGLLVGDVSLKLMSTMMGYKRVVDMEMFDSLPLPDGEIIAIPFLGEHGDLSHAKSAYLIRAGKEQILFAADSANLDDTLYRNIRQAVGEVQTVFMNTENEGSPLTFTIDALFPKRRDRRAEKNRRCRGSNASEGVRLLELLGAKRLYNYAMGLEPWLSHIVGPEAPADSPRMKESDTLLTEARTRGLEVAQRLRGTTELRIATEGQP</sequence>
<keyword evidence="4" id="KW-1185">Reference proteome</keyword>
<evidence type="ECO:0000259" key="2">
    <source>
        <dbReference type="Pfam" id="PF18456"/>
    </source>
</evidence>
<dbReference type="EMBL" id="FOIJ01000001">
    <property type="protein sequence ID" value="SES91255.1"/>
    <property type="molecule type" value="Genomic_DNA"/>
</dbReference>
<feature type="domain" description="Metallo-beta-lactamase" evidence="1">
    <location>
        <begin position="267"/>
        <end position="424"/>
    </location>
</feature>
<evidence type="ECO:0000259" key="1">
    <source>
        <dbReference type="Pfam" id="PF12706"/>
    </source>
</evidence>
<dbReference type="InterPro" id="IPR041141">
    <property type="entry name" value="CmlA_N"/>
</dbReference>
<dbReference type="AlphaFoldDB" id="A0A1I0AB43"/>
<dbReference type="Gene3D" id="3.60.15.10">
    <property type="entry name" value="Ribonuclease Z/Hydroxyacylglutathione hydrolase-like"/>
    <property type="match status" value="1"/>
</dbReference>
<feature type="domain" description="Diiron non-heme beta-hydroxylase N-terminal" evidence="2">
    <location>
        <begin position="6"/>
        <end position="236"/>
    </location>
</feature>
<protein>
    <submittedName>
        <fullName evidence="3">Beta-lactamase superfamily domain-containing protein</fullName>
    </submittedName>
</protein>
<proteinExistence type="predicted"/>
<dbReference type="RefSeq" id="WP_093515470.1">
    <property type="nucleotide sequence ID" value="NZ_FOIJ01000001.1"/>
</dbReference>
<dbReference type="InterPro" id="IPR036866">
    <property type="entry name" value="RibonucZ/Hydroxyglut_hydro"/>
</dbReference>
<dbReference type="InterPro" id="IPR050114">
    <property type="entry name" value="UPF0173_UPF0282_UlaG_hydrolase"/>
</dbReference>
<organism evidence="3 4">
    <name type="scientific">Stigmatella erecta</name>
    <dbReference type="NCBI Taxonomy" id="83460"/>
    <lineage>
        <taxon>Bacteria</taxon>
        <taxon>Pseudomonadati</taxon>
        <taxon>Myxococcota</taxon>
        <taxon>Myxococcia</taxon>
        <taxon>Myxococcales</taxon>
        <taxon>Cystobacterineae</taxon>
        <taxon>Archangiaceae</taxon>
        <taxon>Stigmatella</taxon>
    </lineage>
</organism>
<evidence type="ECO:0000313" key="3">
    <source>
        <dbReference type="EMBL" id="SES91255.1"/>
    </source>
</evidence>
<dbReference type="Proteomes" id="UP000199181">
    <property type="component" value="Unassembled WGS sequence"/>
</dbReference>
<dbReference type="InterPro" id="IPR001279">
    <property type="entry name" value="Metallo-B-lactamas"/>
</dbReference>